<accession>A0A2H3JD03</accession>
<feature type="compositionally biased region" description="Low complexity" evidence="3">
    <location>
        <begin position="252"/>
        <end position="275"/>
    </location>
</feature>
<feature type="compositionally biased region" description="Polar residues" evidence="3">
    <location>
        <begin position="281"/>
        <end position="291"/>
    </location>
</feature>
<reference evidence="5 6" key="1">
    <citation type="journal article" date="2012" name="Science">
        <title>The Paleozoic origin of enzymatic lignin decomposition reconstructed from 31 fungal genomes.</title>
        <authorList>
            <person name="Floudas D."/>
            <person name="Binder M."/>
            <person name="Riley R."/>
            <person name="Barry K."/>
            <person name="Blanchette R.A."/>
            <person name="Henrissat B."/>
            <person name="Martinez A.T."/>
            <person name="Otillar R."/>
            <person name="Spatafora J.W."/>
            <person name="Yadav J.S."/>
            <person name="Aerts A."/>
            <person name="Benoit I."/>
            <person name="Boyd A."/>
            <person name="Carlson A."/>
            <person name="Copeland A."/>
            <person name="Coutinho P.M."/>
            <person name="de Vries R.P."/>
            <person name="Ferreira P."/>
            <person name="Findley K."/>
            <person name="Foster B."/>
            <person name="Gaskell J."/>
            <person name="Glotzer D."/>
            <person name="Gorecki P."/>
            <person name="Heitman J."/>
            <person name="Hesse C."/>
            <person name="Hori C."/>
            <person name="Igarashi K."/>
            <person name="Jurgens J.A."/>
            <person name="Kallen N."/>
            <person name="Kersten P."/>
            <person name="Kohler A."/>
            <person name="Kuees U."/>
            <person name="Kumar T.K.A."/>
            <person name="Kuo A."/>
            <person name="LaButti K."/>
            <person name="Larrondo L.F."/>
            <person name="Lindquist E."/>
            <person name="Ling A."/>
            <person name="Lombard V."/>
            <person name="Lucas S."/>
            <person name="Lundell T."/>
            <person name="Martin R."/>
            <person name="McLaughlin D.J."/>
            <person name="Morgenstern I."/>
            <person name="Morin E."/>
            <person name="Murat C."/>
            <person name="Nagy L.G."/>
            <person name="Nolan M."/>
            <person name="Ohm R.A."/>
            <person name="Patyshakuliyeva A."/>
            <person name="Rokas A."/>
            <person name="Ruiz-Duenas F.J."/>
            <person name="Sabat G."/>
            <person name="Salamov A."/>
            <person name="Samejima M."/>
            <person name="Schmutz J."/>
            <person name="Slot J.C."/>
            <person name="St John F."/>
            <person name="Stenlid J."/>
            <person name="Sun H."/>
            <person name="Sun S."/>
            <person name="Syed K."/>
            <person name="Tsang A."/>
            <person name="Wiebenga A."/>
            <person name="Young D."/>
            <person name="Pisabarro A."/>
            <person name="Eastwood D.C."/>
            <person name="Martin F."/>
            <person name="Cullen D."/>
            <person name="Grigoriev I.V."/>
            <person name="Hibbett D.S."/>
        </authorList>
    </citation>
    <scope>NUCLEOTIDE SEQUENCE [LARGE SCALE GENOMIC DNA]</scope>
    <source>
        <strain evidence="5 6">MD-104</strain>
    </source>
</reference>
<dbReference type="OMA" id="ENIMHAD"/>
<dbReference type="SUPFAM" id="SSF47113">
    <property type="entry name" value="Histone-fold"/>
    <property type="match status" value="1"/>
</dbReference>
<dbReference type="PANTHER" id="PTHR10252:SF54">
    <property type="entry name" value="CHROMATIN ACCESSIBILITY COMPLEX PROTEIN 1"/>
    <property type="match status" value="1"/>
</dbReference>
<dbReference type="STRING" id="742152.A0A2H3JD03"/>
<dbReference type="InterPro" id="IPR009072">
    <property type="entry name" value="Histone-fold"/>
</dbReference>
<feature type="compositionally biased region" description="Polar residues" evidence="3">
    <location>
        <begin position="395"/>
        <end position="404"/>
    </location>
</feature>
<dbReference type="PANTHER" id="PTHR10252">
    <property type="entry name" value="HISTONE-LIKE TRANSCRIPTION FACTOR CCAAT-RELATED"/>
    <property type="match status" value="1"/>
</dbReference>
<feature type="region of interest" description="Disordered" evidence="3">
    <location>
        <begin position="1"/>
        <end position="56"/>
    </location>
</feature>
<feature type="compositionally biased region" description="Pro residues" evidence="3">
    <location>
        <begin position="167"/>
        <end position="209"/>
    </location>
</feature>
<dbReference type="GO" id="GO:0006261">
    <property type="term" value="P:DNA-templated DNA replication"/>
    <property type="evidence" value="ECO:0007669"/>
    <property type="project" value="TreeGrafter"/>
</dbReference>
<organism evidence="5 6">
    <name type="scientific">Wolfiporia cocos (strain MD-104)</name>
    <name type="common">Brown rot fungus</name>
    <dbReference type="NCBI Taxonomy" id="742152"/>
    <lineage>
        <taxon>Eukaryota</taxon>
        <taxon>Fungi</taxon>
        <taxon>Dikarya</taxon>
        <taxon>Basidiomycota</taxon>
        <taxon>Agaricomycotina</taxon>
        <taxon>Agaricomycetes</taxon>
        <taxon>Polyporales</taxon>
        <taxon>Phaeolaceae</taxon>
        <taxon>Wolfiporia</taxon>
    </lineage>
</organism>
<dbReference type="GO" id="GO:0046982">
    <property type="term" value="F:protein heterodimerization activity"/>
    <property type="evidence" value="ECO:0007669"/>
    <property type="project" value="InterPro"/>
</dbReference>
<protein>
    <recommendedName>
        <fullName evidence="4">Transcription factor CBF/NF-Y/archaeal histone domain-containing protein</fullName>
    </recommendedName>
</protein>
<evidence type="ECO:0000259" key="4">
    <source>
        <dbReference type="Pfam" id="PF00808"/>
    </source>
</evidence>
<evidence type="ECO:0000256" key="1">
    <source>
        <dbReference type="ARBA" id="ARBA00004123"/>
    </source>
</evidence>
<proteinExistence type="predicted"/>
<dbReference type="Proteomes" id="UP000218811">
    <property type="component" value="Unassembled WGS sequence"/>
</dbReference>
<dbReference type="InterPro" id="IPR050568">
    <property type="entry name" value="Transcr_DNA_Rep_Reg"/>
</dbReference>
<keyword evidence="2" id="KW-0539">Nucleus</keyword>
<dbReference type="Gene3D" id="1.10.20.10">
    <property type="entry name" value="Histone, subunit A"/>
    <property type="match status" value="1"/>
</dbReference>
<keyword evidence="6" id="KW-1185">Reference proteome</keyword>
<sequence>MALSSPPTASGFHPTQADADVEEEDEVDQLDSDLDGEDEIPIGTASSSNARPRRSGERVLGHTLIPSARLENIMHADGVGGHMSREAMYILSVATEEFIKRLATTGEQVANVERRSVVNYRDIAFATQRSPEFAFLRDVIPAPTTLMRALQLRAAREKELADDDPALAPPMPLPPLPPVNYSPLDPPPAPSHPPSAPPPSTENPQPPAQPRNKNRQLNGNGKEKAEKTEKTNGATSASISKRVRDSKGRWSQGAANGQGTANGQGAANSQGVANGEGARSPSGSVSAHASTRPSSARIRSRVSRVIEGRRSSSVSTNGLSGQHEASYPTQSPGDMMPPSASTHHLPQVDARTEHESWSITPHYTGPASAYLVNGEPPRPVFGHIGGMRNPPGRTIYSQQRPPNR</sequence>
<evidence type="ECO:0000313" key="5">
    <source>
        <dbReference type="EMBL" id="PCH40132.1"/>
    </source>
</evidence>
<dbReference type="AlphaFoldDB" id="A0A2H3JD03"/>
<gene>
    <name evidence="5" type="ORF">WOLCODRAFT_136678</name>
</gene>
<feature type="region of interest" description="Disordered" evidence="3">
    <location>
        <begin position="157"/>
        <end position="404"/>
    </location>
</feature>
<dbReference type="Pfam" id="PF00808">
    <property type="entry name" value="CBFD_NFYB_HMF"/>
    <property type="match status" value="1"/>
</dbReference>
<evidence type="ECO:0000256" key="2">
    <source>
        <dbReference type="ARBA" id="ARBA00023242"/>
    </source>
</evidence>
<evidence type="ECO:0000313" key="6">
    <source>
        <dbReference type="Proteomes" id="UP000218811"/>
    </source>
</evidence>
<dbReference type="OrthoDB" id="636685at2759"/>
<evidence type="ECO:0000256" key="3">
    <source>
        <dbReference type="SAM" id="MobiDB-lite"/>
    </source>
</evidence>
<dbReference type="GO" id="GO:0008623">
    <property type="term" value="C:CHRAC"/>
    <property type="evidence" value="ECO:0007669"/>
    <property type="project" value="TreeGrafter"/>
</dbReference>
<comment type="subcellular location">
    <subcellularLocation>
        <location evidence="1">Nucleus</location>
    </subcellularLocation>
</comment>
<name>A0A2H3JD03_WOLCO</name>
<dbReference type="EMBL" id="KB468053">
    <property type="protein sequence ID" value="PCH40132.1"/>
    <property type="molecule type" value="Genomic_DNA"/>
</dbReference>
<feature type="compositionally biased region" description="Acidic residues" evidence="3">
    <location>
        <begin position="19"/>
        <end position="40"/>
    </location>
</feature>
<dbReference type="InterPro" id="IPR003958">
    <property type="entry name" value="CBFA_NFYB_domain"/>
</dbReference>
<feature type="compositionally biased region" description="Basic and acidic residues" evidence="3">
    <location>
        <begin position="221"/>
        <end position="230"/>
    </location>
</feature>
<feature type="domain" description="Transcription factor CBF/NF-Y/archaeal histone" evidence="4">
    <location>
        <begin position="65"/>
        <end position="126"/>
    </location>
</feature>